<keyword evidence="2" id="KW-1185">Reference proteome</keyword>
<comment type="caution">
    <text evidence="1">The sequence shown here is derived from an EMBL/GenBank/DDBJ whole genome shotgun (WGS) entry which is preliminary data.</text>
</comment>
<accession>A0ABX5GF95</accession>
<evidence type="ECO:0000313" key="2">
    <source>
        <dbReference type="Proteomes" id="UP000241566"/>
    </source>
</evidence>
<name>A0ABX5GF95_PHOLE</name>
<evidence type="ECO:0000313" key="1">
    <source>
        <dbReference type="EMBL" id="PSV81659.1"/>
    </source>
</evidence>
<gene>
    <name evidence="1" type="ORF">CTM94_11270</name>
</gene>
<dbReference type="EMBL" id="PYOI01000015">
    <property type="protein sequence ID" value="PSV81659.1"/>
    <property type="molecule type" value="Genomic_DNA"/>
</dbReference>
<organism evidence="1 2">
    <name type="scientific">Photobacterium leiognathi</name>
    <dbReference type="NCBI Taxonomy" id="553611"/>
    <lineage>
        <taxon>Bacteria</taxon>
        <taxon>Pseudomonadati</taxon>
        <taxon>Pseudomonadota</taxon>
        <taxon>Gammaproteobacteria</taxon>
        <taxon>Vibrionales</taxon>
        <taxon>Vibrionaceae</taxon>
        <taxon>Photobacterium</taxon>
    </lineage>
</organism>
<sequence length="274" mass="31528">MPIAFVNRAPSDQDIEKFRLFMSVYTDGFGYEKNKDGTTRPGWRDFERIVAEALNGDAPEGKAIFDVIVEDEVQQKYGISVKSKGFTNNKFAELLSDGRVYMELCNSPAKLWEPLKEQGINEQNFTAQEFATEIGESILDTVHSWYEHSQIENIVLDSSRHLTVSYTNQANSNNTNIRYQLHSFALDFPEGIIWRYKSTKCLSGYDPDYPEEVLFDWYGLSGGQLKYYPRAEKALYSSPQFALELAPIMSISDRVRQYWPDTQHTSDEDSSQRE</sequence>
<dbReference type="Proteomes" id="UP000241566">
    <property type="component" value="Unassembled WGS sequence"/>
</dbReference>
<proteinExistence type="predicted"/>
<dbReference type="RefSeq" id="WP_045063601.1">
    <property type="nucleotide sequence ID" value="NZ_CP131601.1"/>
</dbReference>
<protein>
    <submittedName>
        <fullName evidence="1">Uncharacterized protein</fullName>
    </submittedName>
</protein>
<reference evidence="1 2" key="1">
    <citation type="submission" date="2018-01" db="EMBL/GenBank/DDBJ databases">
        <title>Whole genome sequencing of Histamine producing bacteria.</title>
        <authorList>
            <person name="Butler K."/>
        </authorList>
    </citation>
    <scope>NUCLEOTIDE SEQUENCE [LARGE SCALE GENOMIC DNA]</scope>
    <source>
        <strain evidence="1 2">ATCC 25521</strain>
    </source>
</reference>